<reference evidence="7 8" key="1">
    <citation type="journal article" date="2016" name="Front. Microbiol.">
        <title>Comprehensive Phylogenetic Analysis of Bovine Non-aureus Staphylococci Species Based on Whole-Genome Sequencing.</title>
        <authorList>
            <person name="Naushad S."/>
            <person name="Barkema H.W."/>
            <person name="Luby C."/>
            <person name="Condas L.A."/>
            <person name="Nobrega D.B."/>
            <person name="Carson D.A."/>
            <person name="De Buck J."/>
        </authorList>
    </citation>
    <scope>NUCLEOTIDE SEQUENCE [LARGE SCALE GENOMIC DNA]</scope>
    <source>
        <strain evidence="5 8">SNUC 105</strain>
        <strain evidence="6 7">SNUC 1363</strain>
        <strain evidence="4 9">SNUC 505</strain>
    </source>
</reference>
<protein>
    <submittedName>
        <fullName evidence="4">CsbD family protein</fullName>
    </submittedName>
</protein>
<feature type="compositionally biased region" description="Basic and acidic residues" evidence="2">
    <location>
        <begin position="25"/>
        <end position="60"/>
    </location>
</feature>
<name>A0AAE5W7E8_STACR</name>
<dbReference type="Proteomes" id="UP000242008">
    <property type="component" value="Unassembled WGS sequence"/>
</dbReference>
<gene>
    <name evidence="5" type="ORF">BU638_04735</name>
    <name evidence="4" type="ORF">BU653_09235</name>
    <name evidence="6" type="ORF">BU676_08740</name>
</gene>
<keyword evidence="7" id="KW-1185">Reference proteome</keyword>
<organism evidence="4 9">
    <name type="scientific">Staphylococcus chromogenes</name>
    <name type="common">Staphylococcus hyicus subsp. chromogenes</name>
    <dbReference type="NCBI Taxonomy" id="46126"/>
    <lineage>
        <taxon>Bacteria</taxon>
        <taxon>Bacillati</taxon>
        <taxon>Bacillota</taxon>
        <taxon>Bacilli</taxon>
        <taxon>Bacillales</taxon>
        <taxon>Staphylococcaceae</taxon>
        <taxon>Staphylococcus</taxon>
    </lineage>
</organism>
<evidence type="ECO:0000313" key="5">
    <source>
        <dbReference type="EMBL" id="PTG27848.1"/>
    </source>
</evidence>
<proteinExistence type="inferred from homology"/>
<dbReference type="SUPFAM" id="SSF69047">
    <property type="entry name" value="Hypothetical protein YjbJ"/>
    <property type="match status" value="1"/>
</dbReference>
<dbReference type="InterPro" id="IPR036629">
    <property type="entry name" value="YjbJ_sf"/>
</dbReference>
<dbReference type="Proteomes" id="UP000242144">
    <property type="component" value="Unassembled WGS sequence"/>
</dbReference>
<reference evidence="4" key="2">
    <citation type="submission" date="2018-03" db="EMBL/GenBank/DDBJ databases">
        <authorList>
            <person name="Naushad S."/>
        </authorList>
    </citation>
    <scope>NUCLEOTIDE SEQUENCE</scope>
    <source>
        <strain evidence="5">SNUC 105</strain>
        <strain evidence="6">SNUC 1363</strain>
        <strain evidence="4">SNUC 505</strain>
    </source>
</reference>
<sequence>MDNVSKQEQAKGNLKETAGNVLGNKDLENEGKQDKASGKVKEATDNAKEKVNEVVDKFKK</sequence>
<dbReference type="EMBL" id="PZCM01000004">
    <property type="protein sequence ID" value="PTG27848.1"/>
    <property type="molecule type" value="Genomic_DNA"/>
</dbReference>
<evidence type="ECO:0000313" key="9">
    <source>
        <dbReference type="Proteomes" id="UP000242704"/>
    </source>
</evidence>
<comment type="caution">
    <text evidence="4">The sequence shown here is derived from an EMBL/GenBank/DDBJ whole genome shotgun (WGS) entry which is preliminary data.</text>
</comment>
<accession>A0AAE5W7E8</accession>
<evidence type="ECO:0000313" key="4">
    <source>
        <dbReference type="EMBL" id="PTG12381.1"/>
    </source>
</evidence>
<feature type="domain" description="CsbD-like" evidence="3">
    <location>
        <begin position="7"/>
        <end position="52"/>
    </location>
</feature>
<dbReference type="InterPro" id="IPR008462">
    <property type="entry name" value="CsbD"/>
</dbReference>
<evidence type="ECO:0000256" key="2">
    <source>
        <dbReference type="SAM" id="MobiDB-lite"/>
    </source>
</evidence>
<dbReference type="RefSeq" id="WP_037572401.1">
    <property type="nucleotide sequence ID" value="NZ_CP031274.1"/>
</dbReference>
<comment type="similarity">
    <text evidence="1">Belongs to the UPF0337 (CsbD) family.</text>
</comment>
<dbReference type="Pfam" id="PF05532">
    <property type="entry name" value="CsbD"/>
    <property type="match status" value="1"/>
</dbReference>
<dbReference type="EMBL" id="PZBZ01000052">
    <property type="protein sequence ID" value="PTG12381.1"/>
    <property type="molecule type" value="Genomic_DNA"/>
</dbReference>
<dbReference type="AlphaFoldDB" id="A0AAE5W7E8"/>
<evidence type="ECO:0000313" key="7">
    <source>
        <dbReference type="Proteomes" id="UP000242008"/>
    </source>
</evidence>
<evidence type="ECO:0000256" key="1">
    <source>
        <dbReference type="ARBA" id="ARBA00009129"/>
    </source>
</evidence>
<evidence type="ECO:0000259" key="3">
    <source>
        <dbReference type="Pfam" id="PF05532"/>
    </source>
</evidence>
<evidence type="ECO:0000313" key="6">
    <source>
        <dbReference type="EMBL" id="PTG69087.1"/>
    </source>
</evidence>
<dbReference type="Gene3D" id="1.10.1470.10">
    <property type="entry name" value="YjbJ"/>
    <property type="match status" value="1"/>
</dbReference>
<feature type="region of interest" description="Disordered" evidence="2">
    <location>
        <begin position="1"/>
        <end position="60"/>
    </location>
</feature>
<dbReference type="GeneID" id="93656208"/>
<dbReference type="Proteomes" id="UP000242704">
    <property type="component" value="Unassembled WGS sequence"/>
</dbReference>
<dbReference type="EMBL" id="PZAO01000021">
    <property type="protein sequence ID" value="PTG69087.1"/>
    <property type="molecule type" value="Genomic_DNA"/>
</dbReference>
<evidence type="ECO:0000313" key="8">
    <source>
        <dbReference type="Proteomes" id="UP000242144"/>
    </source>
</evidence>